<keyword evidence="2" id="KW-1185">Reference proteome</keyword>
<name>A0ABV0VZC5_9TELE</name>
<gene>
    <name evidence="1" type="ORF">XENORESO_012510</name>
</gene>
<evidence type="ECO:0000313" key="1">
    <source>
        <dbReference type="EMBL" id="MEQ2261592.1"/>
    </source>
</evidence>
<sequence>MFEPQTDVTKTKNKFEQTKPVKKSLQFCSIVQQLSVYLYQRMYTNPSSCLHYQKGNILLWQHLVMSLKTLKTFFLSTSFNQAKHRVFFPVDSNNYRVMNSAEADQSCDLGPLWLQCVVVSDRVVHISSVSNQLHSSCLQISLQELQGLCVQTGAQHGGNLLHKQTQGGDICLTVLQAFWNAIYVLTHFLSKNTYLSNFQVSPVLYVHLI</sequence>
<comment type="caution">
    <text evidence="1">The sequence shown here is derived from an EMBL/GenBank/DDBJ whole genome shotgun (WGS) entry which is preliminary data.</text>
</comment>
<evidence type="ECO:0000313" key="2">
    <source>
        <dbReference type="Proteomes" id="UP001444071"/>
    </source>
</evidence>
<dbReference type="Proteomes" id="UP001444071">
    <property type="component" value="Unassembled WGS sequence"/>
</dbReference>
<accession>A0ABV0VZC5</accession>
<proteinExistence type="predicted"/>
<reference evidence="1 2" key="1">
    <citation type="submission" date="2021-06" db="EMBL/GenBank/DDBJ databases">
        <authorList>
            <person name="Palmer J.M."/>
        </authorList>
    </citation>
    <scope>NUCLEOTIDE SEQUENCE [LARGE SCALE GENOMIC DNA]</scope>
    <source>
        <strain evidence="1 2">XR_2019</strain>
        <tissue evidence="1">Muscle</tissue>
    </source>
</reference>
<protein>
    <submittedName>
        <fullName evidence="1">Uncharacterized protein</fullName>
    </submittedName>
</protein>
<organism evidence="1 2">
    <name type="scientific">Xenotaenia resolanae</name>
    <dbReference type="NCBI Taxonomy" id="208358"/>
    <lineage>
        <taxon>Eukaryota</taxon>
        <taxon>Metazoa</taxon>
        <taxon>Chordata</taxon>
        <taxon>Craniata</taxon>
        <taxon>Vertebrata</taxon>
        <taxon>Euteleostomi</taxon>
        <taxon>Actinopterygii</taxon>
        <taxon>Neopterygii</taxon>
        <taxon>Teleostei</taxon>
        <taxon>Neoteleostei</taxon>
        <taxon>Acanthomorphata</taxon>
        <taxon>Ovalentaria</taxon>
        <taxon>Atherinomorphae</taxon>
        <taxon>Cyprinodontiformes</taxon>
        <taxon>Goodeidae</taxon>
        <taxon>Xenotaenia</taxon>
    </lineage>
</organism>
<dbReference type="EMBL" id="JAHRIM010013893">
    <property type="protein sequence ID" value="MEQ2261592.1"/>
    <property type="molecule type" value="Genomic_DNA"/>
</dbReference>